<evidence type="ECO:0000259" key="10">
    <source>
        <dbReference type="Pfam" id="PF00060"/>
    </source>
</evidence>
<evidence type="ECO:0000256" key="2">
    <source>
        <dbReference type="ARBA" id="ARBA00008685"/>
    </source>
</evidence>
<feature type="transmembrane region" description="Helical" evidence="9">
    <location>
        <begin position="240"/>
        <end position="266"/>
    </location>
</feature>
<evidence type="ECO:0000256" key="7">
    <source>
        <dbReference type="ARBA" id="ARBA00023170"/>
    </source>
</evidence>
<evidence type="ECO:0000256" key="9">
    <source>
        <dbReference type="SAM" id="Phobius"/>
    </source>
</evidence>
<evidence type="ECO:0000256" key="4">
    <source>
        <dbReference type="ARBA" id="ARBA00022692"/>
    </source>
</evidence>
<proteinExistence type="inferred from homology"/>
<keyword evidence="4 9" id="KW-0812">Transmembrane</keyword>
<sequence length="531" mass="59202">MEPVLKVLPRVPRRYHSYVVVGFQMDCTIIVWFVNVIMSYPWMISGIDYLTITSLNVTNQQLLADPFLATTPEKGKIGKTHSEYLINDVKHLGNIGSASGRSSDASSLSGLLVTMVQEELSDCRLVLVYDASDLYSVVVKELLMLLPNHPKQRSCFMVKMEEPLPRWHALAYPYHPWSWLAILVGFILSGLVLFLLATASSQCGDETTSLAKLGYSWGYSSGCHFQEPQTAEPRMDSTRIFVLFLWLYTMILSIVYSTNLTAFLLVTKTPTSIQTMEELYQSGREVASIGMTGEYGGGDLTDSGEAGQVAAETGTVLAFNMDHMQGAFMVAAIGWYMFVSQRVEQVEALVATRNGKKTEHILGVVKKLLERYKGYSSVKESLAGVMERESVLWLSKSYLNFHIVTRYTVRGEPQARILKARQEAKTLTPADTDHLSQGSCFMARVEPPLPRWQALAFPFHPWTWLAILVGVILSGPILFLLAAASGYCGRWARHEAELPPPPPAEGSWVSYLCCITLVKLPCWLLSPTCVR</sequence>
<dbReference type="InterPro" id="IPR052192">
    <property type="entry name" value="Insect_Ionotropic_Sensory_Rcpt"/>
</dbReference>
<evidence type="ECO:0000256" key="3">
    <source>
        <dbReference type="ARBA" id="ARBA00022475"/>
    </source>
</evidence>
<name>A0AAE1FN23_PETCI</name>
<evidence type="ECO:0000313" key="12">
    <source>
        <dbReference type="Proteomes" id="UP001286313"/>
    </source>
</evidence>
<keyword evidence="12" id="KW-1185">Reference proteome</keyword>
<dbReference type="Gene3D" id="1.10.287.70">
    <property type="match status" value="1"/>
</dbReference>
<dbReference type="GO" id="GO:0050906">
    <property type="term" value="P:detection of stimulus involved in sensory perception"/>
    <property type="evidence" value="ECO:0007669"/>
    <property type="project" value="UniProtKB-ARBA"/>
</dbReference>
<keyword evidence="5 9" id="KW-1133">Transmembrane helix</keyword>
<dbReference type="AlphaFoldDB" id="A0AAE1FN23"/>
<dbReference type="PANTHER" id="PTHR42643">
    <property type="entry name" value="IONOTROPIC RECEPTOR 20A-RELATED"/>
    <property type="match status" value="1"/>
</dbReference>
<evidence type="ECO:0000256" key="1">
    <source>
        <dbReference type="ARBA" id="ARBA00004651"/>
    </source>
</evidence>
<keyword evidence="8" id="KW-0325">Glycoprotein</keyword>
<organism evidence="11 12">
    <name type="scientific">Petrolisthes cinctipes</name>
    <name type="common">Flat porcelain crab</name>
    <dbReference type="NCBI Taxonomy" id="88211"/>
    <lineage>
        <taxon>Eukaryota</taxon>
        <taxon>Metazoa</taxon>
        <taxon>Ecdysozoa</taxon>
        <taxon>Arthropoda</taxon>
        <taxon>Crustacea</taxon>
        <taxon>Multicrustacea</taxon>
        <taxon>Malacostraca</taxon>
        <taxon>Eumalacostraca</taxon>
        <taxon>Eucarida</taxon>
        <taxon>Decapoda</taxon>
        <taxon>Pleocyemata</taxon>
        <taxon>Anomura</taxon>
        <taxon>Galatheoidea</taxon>
        <taxon>Porcellanidae</taxon>
        <taxon>Petrolisthes</taxon>
    </lineage>
</organism>
<dbReference type="Proteomes" id="UP001286313">
    <property type="component" value="Unassembled WGS sequence"/>
</dbReference>
<comment type="subcellular location">
    <subcellularLocation>
        <location evidence="1">Cell membrane</location>
        <topology evidence="1">Multi-pass membrane protein</topology>
    </subcellularLocation>
</comment>
<reference evidence="11" key="1">
    <citation type="submission" date="2023-10" db="EMBL/GenBank/DDBJ databases">
        <title>Genome assemblies of two species of porcelain crab, Petrolisthes cinctipes and Petrolisthes manimaculis (Anomura: Porcellanidae).</title>
        <authorList>
            <person name="Angst P."/>
        </authorList>
    </citation>
    <scope>NUCLEOTIDE SEQUENCE</scope>
    <source>
        <strain evidence="11">PB745_01</strain>
        <tissue evidence="11">Gill</tissue>
    </source>
</reference>
<dbReference type="PANTHER" id="PTHR42643:SF30">
    <property type="entry name" value="IONOTROPIC RECEPTOR 40A-RELATED"/>
    <property type="match status" value="1"/>
</dbReference>
<feature type="transmembrane region" description="Helical" evidence="9">
    <location>
        <begin position="15"/>
        <end position="37"/>
    </location>
</feature>
<feature type="domain" description="Ionotropic glutamate receptor C-terminal" evidence="10">
    <location>
        <begin position="179"/>
        <end position="334"/>
    </location>
</feature>
<dbReference type="EMBL" id="JAWQEG010001862">
    <property type="protein sequence ID" value="KAK3876182.1"/>
    <property type="molecule type" value="Genomic_DNA"/>
</dbReference>
<dbReference type="GO" id="GO:0015276">
    <property type="term" value="F:ligand-gated monoatomic ion channel activity"/>
    <property type="evidence" value="ECO:0007669"/>
    <property type="project" value="InterPro"/>
</dbReference>
<comment type="similarity">
    <text evidence="2">Belongs to the glutamate-gated ion channel (TC 1.A.10.1) family.</text>
</comment>
<accession>A0AAE1FN23</accession>
<evidence type="ECO:0000256" key="5">
    <source>
        <dbReference type="ARBA" id="ARBA00022989"/>
    </source>
</evidence>
<dbReference type="Pfam" id="PF00060">
    <property type="entry name" value="Lig_chan"/>
    <property type="match status" value="1"/>
</dbReference>
<feature type="transmembrane region" description="Helical" evidence="9">
    <location>
        <begin position="462"/>
        <end position="487"/>
    </location>
</feature>
<evidence type="ECO:0000313" key="11">
    <source>
        <dbReference type="EMBL" id="KAK3876182.1"/>
    </source>
</evidence>
<dbReference type="GO" id="GO:0005886">
    <property type="term" value="C:plasma membrane"/>
    <property type="evidence" value="ECO:0007669"/>
    <property type="project" value="UniProtKB-SubCell"/>
</dbReference>
<keyword evidence="3" id="KW-1003">Cell membrane</keyword>
<protein>
    <recommendedName>
        <fullName evidence="10">Ionotropic glutamate receptor C-terminal domain-containing protein</fullName>
    </recommendedName>
</protein>
<feature type="transmembrane region" description="Helical" evidence="9">
    <location>
        <begin position="177"/>
        <end position="197"/>
    </location>
</feature>
<comment type="caution">
    <text evidence="11">The sequence shown here is derived from an EMBL/GenBank/DDBJ whole genome shotgun (WGS) entry which is preliminary data.</text>
</comment>
<keyword evidence="7" id="KW-0675">Receptor</keyword>
<gene>
    <name evidence="11" type="ORF">Pcinc_019003</name>
</gene>
<evidence type="ECO:0000256" key="8">
    <source>
        <dbReference type="ARBA" id="ARBA00023180"/>
    </source>
</evidence>
<dbReference type="InterPro" id="IPR001320">
    <property type="entry name" value="Iontro_rcpt_C"/>
</dbReference>
<keyword evidence="6 9" id="KW-0472">Membrane</keyword>
<evidence type="ECO:0000256" key="6">
    <source>
        <dbReference type="ARBA" id="ARBA00023136"/>
    </source>
</evidence>